<gene>
    <name evidence="3" type="ORF">ATO8_02660</name>
</gene>
<dbReference type="AlphaFoldDB" id="W4HQS0"/>
<evidence type="ECO:0000256" key="2">
    <source>
        <dbReference type="SAM" id="Phobius"/>
    </source>
</evidence>
<keyword evidence="4" id="KW-1185">Reference proteome</keyword>
<feature type="compositionally biased region" description="Pro residues" evidence="1">
    <location>
        <begin position="9"/>
        <end position="19"/>
    </location>
</feature>
<evidence type="ECO:0008006" key="5">
    <source>
        <dbReference type="Google" id="ProtNLM"/>
    </source>
</evidence>
<feature type="region of interest" description="Disordered" evidence="1">
    <location>
        <begin position="1"/>
        <end position="23"/>
    </location>
</feature>
<organism evidence="3 4">
    <name type="scientific">Roseivivax marinus</name>
    <dbReference type="NCBI Taxonomy" id="1379903"/>
    <lineage>
        <taxon>Bacteria</taxon>
        <taxon>Pseudomonadati</taxon>
        <taxon>Pseudomonadota</taxon>
        <taxon>Alphaproteobacteria</taxon>
        <taxon>Rhodobacterales</taxon>
        <taxon>Roseobacteraceae</taxon>
        <taxon>Roseivivax</taxon>
    </lineage>
</organism>
<reference evidence="3 4" key="1">
    <citation type="journal article" date="2014" name="Antonie Van Leeuwenhoek">
        <title>Roseivivax atlanticus sp. nov., isolated from surface seawater of the Atlantic Ocean.</title>
        <authorList>
            <person name="Li G."/>
            <person name="Lai Q."/>
            <person name="Liu X."/>
            <person name="Sun F."/>
            <person name="Shao Z."/>
        </authorList>
    </citation>
    <scope>NUCLEOTIDE SEQUENCE [LARGE SCALE GENOMIC DNA]</scope>
    <source>
        <strain evidence="3 4">22II-s10s</strain>
    </source>
</reference>
<accession>W4HQS0</accession>
<dbReference type="eggNOG" id="ENOG50323SC">
    <property type="taxonomic scope" value="Bacteria"/>
</dbReference>
<protein>
    <recommendedName>
        <fullName evidence="5">HlyD family secretion protein</fullName>
    </recommendedName>
</protein>
<feature type="transmembrane region" description="Helical" evidence="2">
    <location>
        <begin position="157"/>
        <end position="179"/>
    </location>
</feature>
<comment type="caution">
    <text evidence="3">The sequence shown here is derived from an EMBL/GenBank/DDBJ whole genome shotgun (WGS) entry which is preliminary data.</text>
</comment>
<proteinExistence type="predicted"/>
<dbReference type="STRING" id="1379903.ATO8_02660"/>
<keyword evidence="2" id="KW-1133">Transmembrane helix</keyword>
<keyword evidence="2" id="KW-0472">Membrane</keyword>
<keyword evidence="2" id="KW-0812">Transmembrane</keyword>
<evidence type="ECO:0000256" key="1">
    <source>
        <dbReference type="SAM" id="MobiDB-lite"/>
    </source>
</evidence>
<name>W4HQS0_9RHOB</name>
<dbReference type="EMBL" id="AQQW01000001">
    <property type="protein sequence ID" value="ETW14773.1"/>
    <property type="molecule type" value="Genomic_DNA"/>
</dbReference>
<dbReference type="Proteomes" id="UP000019063">
    <property type="component" value="Unassembled WGS sequence"/>
</dbReference>
<dbReference type="RefSeq" id="WP_043841730.1">
    <property type="nucleotide sequence ID" value="NZ_AQQW01000001.1"/>
</dbReference>
<evidence type="ECO:0000313" key="3">
    <source>
        <dbReference type="EMBL" id="ETW14773.1"/>
    </source>
</evidence>
<evidence type="ECO:0000313" key="4">
    <source>
        <dbReference type="Proteomes" id="UP000019063"/>
    </source>
</evidence>
<sequence length="410" mass="42073">MSQTSPSGTTPPPAGPAPAPHHVGNEYPLLDIPFNAVVDGRRYAGEGLSLVEARLSGLVDRTLDGTEQVVRLVFDFPGFQLVLTPDARVSVEDSASAALYFTDPTGEHHAQLRKVLNDYISGDLTSAGSLIRSGSLAQTKNGKPVAPRRGVMQRLRAGVASVGVLALTAALILMAAALLHTRLFTTDIATPGRVVPQGQTLRATADGQLSYLDTGAAQGEVLYAVDTVGGETLSVAMPCDCVATPVSVAEGSTVLAGEPLVALADAEAPMVIEASLPQELLFEIQRAGTVAVELPDGQSFDARLDSSFRVPGVGSAGDAVAATLVPDVALASEAAGQVAALSVSRDAIAPLAPVLEAGRAAGRQGERLFGAAQAATQPALSAAWGRVSGLWDRNSGETLSSNDIQSGDDQ</sequence>